<name>A0A2H0R9Y6_UNCKA</name>
<protein>
    <submittedName>
        <fullName evidence="1">Uncharacterized protein</fullName>
    </submittedName>
</protein>
<evidence type="ECO:0000313" key="2">
    <source>
        <dbReference type="Proteomes" id="UP000230214"/>
    </source>
</evidence>
<sequence length="103" mass="11493">MKNKQVIKIDDDTFDDDHIFNVIINGSSYTSSGCHVAEALYTAMEAHIANNLEFCNYIDVSCDALKTNYKVYAPALLCGFGFIDKEDLSGLLSSDVMKKIRDE</sequence>
<organism evidence="1 2">
    <name type="scientific">candidate division WWE3 bacterium CG10_big_fil_rev_8_21_14_0_10_32_10</name>
    <dbReference type="NCBI Taxonomy" id="1975090"/>
    <lineage>
        <taxon>Bacteria</taxon>
        <taxon>Katanobacteria</taxon>
    </lineage>
</organism>
<accession>A0A2H0R9Y6</accession>
<proteinExistence type="predicted"/>
<evidence type="ECO:0000313" key="1">
    <source>
        <dbReference type="EMBL" id="PIR43287.1"/>
    </source>
</evidence>
<dbReference type="Proteomes" id="UP000230214">
    <property type="component" value="Unassembled WGS sequence"/>
</dbReference>
<dbReference type="PROSITE" id="PS51257">
    <property type="entry name" value="PROKAR_LIPOPROTEIN"/>
    <property type="match status" value="1"/>
</dbReference>
<reference evidence="1 2" key="1">
    <citation type="submission" date="2017-09" db="EMBL/GenBank/DDBJ databases">
        <title>Depth-based differentiation of microbial function through sediment-hosted aquifers and enrichment of novel symbionts in the deep terrestrial subsurface.</title>
        <authorList>
            <person name="Probst A.J."/>
            <person name="Ladd B."/>
            <person name="Jarett J.K."/>
            <person name="Geller-Mcgrath D.E."/>
            <person name="Sieber C.M."/>
            <person name="Emerson J.B."/>
            <person name="Anantharaman K."/>
            <person name="Thomas B.C."/>
            <person name="Malmstrom R."/>
            <person name="Stieglmeier M."/>
            <person name="Klingl A."/>
            <person name="Woyke T."/>
            <person name="Ryan C.M."/>
            <person name="Banfield J.F."/>
        </authorList>
    </citation>
    <scope>NUCLEOTIDE SEQUENCE [LARGE SCALE GENOMIC DNA]</scope>
    <source>
        <strain evidence="1">CG10_big_fil_rev_8_21_14_0_10_32_10</strain>
    </source>
</reference>
<dbReference type="AlphaFoldDB" id="A0A2H0R9Y6"/>
<comment type="caution">
    <text evidence="1">The sequence shown here is derived from an EMBL/GenBank/DDBJ whole genome shotgun (WGS) entry which is preliminary data.</text>
</comment>
<gene>
    <name evidence="1" type="ORF">COV24_03445</name>
</gene>
<dbReference type="EMBL" id="PCXU01000029">
    <property type="protein sequence ID" value="PIR43287.1"/>
    <property type="molecule type" value="Genomic_DNA"/>
</dbReference>